<protein>
    <submittedName>
        <fullName evidence="2">FecR family protein</fullName>
    </submittedName>
</protein>
<reference evidence="2" key="1">
    <citation type="submission" date="2022-05" db="EMBL/GenBank/DDBJ databases">
        <authorList>
            <person name="Pankratov T."/>
        </authorList>
    </citation>
    <scope>NUCLEOTIDE SEQUENCE</scope>
    <source>
        <strain evidence="2">BP6-180914</strain>
    </source>
</reference>
<dbReference type="PANTHER" id="PTHR38731:SF1">
    <property type="entry name" value="FECR PROTEIN DOMAIN-CONTAINING PROTEIN"/>
    <property type="match status" value="1"/>
</dbReference>
<keyword evidence="3" id="KW-1185">Reference proteome</keyword>
<evidence type="ECO:0000259" key="1">
    <source>
        <dbReference type="Pfam" id="PF04773"/>
    </source>
</evidence>
<dbReference type="PANTHER" id="PTHR38731">
    <property type="entry name" value="LIPL45-RELATED LIPOPROTEIN-RELATED"/>
    <property type="match status" value="1"/>
</dbReference>
<evidence type="ECO:0000313" key="2">
    <source>
        <dbReference type="EMBL" id="MCW6507583.1"/>
    </source>
</evidence>
<organism evidence="2 3">
    <name type="scientific">Lichenifustis flavocetrariae</name>
    <dbReference type="NCBI Taxonomy" id="2949735"/>
    <lineage>
        <taxon>Bacteria</taxon>
        <taxon>Pseudomonadati</taxon>
        <taxon>Pseudomonadota</taxon>
        <taxon>Alphaproteobacteria</taxon>
        <taxon>Hyphomicrobiales</taxon>
        <taxon>Lichenihabitantaceae</taxon>
        <taxon>Lichenifustis</taxon>
    </lineage>
</organism>
<dbReference type="EMBL" id="JAMOIM010000003">
    <property type="protein sequence ID" value="MCW6507583.1"/>
    <property type="molecule type" value="Genomic_DNA"/>
</dbReference>
<comment type="caution">
    <text evidence="2">The sequence shown here is derived from an EMBL/GenBank/DDBJ whole genome shotgun (WGS) entry which is preliminary data.</text>
</comment>
<name>A0AA41YZ78_9HYPH</name>
<proteinExistence type="predicted"/>
<dbReference type="AlphaFoldDB" id="A0AA41YZ78"/>
<dbReference type="Gene3D" id="2.60.120.1440">
    <property type="match status" value="1"/>
</dbReference>
<dbReference type="Pfam" id="PF04773">
    <property type="entry name" value="FecR"/>
    <property type="match status" value="1"/>
</dbReference>
<dbReference type="InterPro" id="IPR006860">
    <property type="entry name" value="FecR"/>
</dbReference>
<evidence type="ECO:0000313" key="3">
    <source>
        <dbReference type="Proteomes" id="UP001165667"/>
    </source>
</evidence>
<accession>A0AA41YZ78</accession>
<dbReference type="RefSeq" id="WP_282583951.1">
    <property type="nucleotide sequence ID" value="NZ_JAMOIM010000003.1"/>
</dbReference>
<feature type="domain" description="FecR protein" evidence="1">
    <location>
        <begin position="75"/>
        <end position="173"/>
    </location>
</feature>
<gene>
    <name evidence="2" type="ORF">M8523_06060</name>
</gene>
<sequence length="268" mass="27873">MPHCSRQTVQIASARKTSNARSLALIAAGLALSGTPLRAESRIGNTALAKNEVSQIAASQAKPISLGDDVFMNEQVKTGLDSAAKFVFSDQTNLALGPTSLVKLDRFVYKGDTSYAKATVNFAAGAFRFTTGGSDKGAYQLKTSTATIGVRGTIFELSVARGVTNLTLVEGEVVICPRANFDGDPRKLSKAKLGQFHCQDLTQPNQTARVTARKAALSSTPVNFAGNFCAGGGGLCSVSSTVATAEPVGNAPLDPNNPALCYANPDPD</sequence>
<dbReference type="Proteomes" id="UP001165667">
    <property type="component" value="Unassembled WGS sequence"/>
</dbReference>